<dbReference type="InterPro" id="IPR036249">
    <property type="entry name" value="Thioredoxin-like_sf"/>
</dbReference>
<feature type="domain" description="Phosducin" evidence="3">
    <location>
        <begin position="31"/>
        <end position="249"/>
    </location>
</feature>
<dbReference type="InterPro" id="IPR051499">
    <property type="entry name" value="Phosducin-like_reg"/>
</dbReference>
<dbReference type="Proteomes" id="UP001165082">
    <property type="component" value="Unassembled WGS sequence"/>
</dbReference>
<sequence length="297" mass="33892">MQKVQNWEEKEIPKPLQMAMLNNLRTEQRGAKHTGVKGVMEDYKQAKKQAELDYEIECQYREAVIDSITQGNALLPGETSISAASKNAVEAARLRRDQADYGNAEQDDVAEDDEFMRSYRDARLNQLKHAVTYPTYGHLKEVDAIEYASLVDEIDQRSYLVVHMYEPYVEGCKRINNMLEDLARRMTWCQFVRLHCFKANPNFDPIALPVIMLYRGGELVENFVKATDALPNDFKVADLQWLLENAGVVDPESAEGRKDFEVSTGLEEGKETTGRNTNGVTVNRKERAEEDLDSDDE</sequence>
<evidence type="ECO:0000313" key="5">
    <source>
        <dbReference type="Proteomes" id="UP001165082"/>
    </source>
</evidence>
<evidence type="ECO:0000259" key="3">
    <source>
        <dbReference type="Pfam" id="PF02114"/>
    </source>
</evidence>
<dbReference type="OrthoDB" id="70588at2759"/>
<dbReference type="AlphaFoldDB" id="A0A9W7FZP4"/>
<dbReference type="GO" id="GO:0008277">
    <property type="term" value="P:regulation of G protein-coupled receptor signaling pathway"/>
    <property type="evidence" value="ECO:0007669"/>
    <property type="project" value="InterPro"/>
</dbReference>
<comment type="caution">
    <text evidence="4">The sequence shown here is derived from an EMBL/GenBank/DDBJ whole genome shotgun (WGS) entry which is preliminary data.</text>
</comment>
<dbReference type="InterPro" id="IPR001200">
    <property type="entry name" value="Phosducin"/>
</dbReference>
<organism evidence="4 5">
    <name type="scientific">Triparma retinervis</name>
    <dbReference type="NCBI Taxonomy" id="2557542"/>
    <lineage>
        <taxon>Eukaryota</taxon>
        <taxon>Sar</taxon>
        <taxon>Stramenopiles</taxon>
        <taxon>Ochrophyta</taxon>
        <taxon>Bolidophyceae</taxon>
        <taxon>Parmales</taxon>
        <taxon>Triparmaceae</taxon>
        <taxon>Triparma</taxon>
    </lineage>
</organism>
<name>A0A9W7FZP4_9STRA</name>
<dbReference type="PANTHER" id="PTHR46052">
    <property type="entry name" value="PHOSDUCIN-LIKE PROTEIN"/>
    <property type="match status" value="1"/>
</dbReference>
<accession>A0A9W7FZP4</accession>
<dbReference type="PANTHER" id="PTHR46052:SF1">
    <property type="entry name" value="PHOSDUCIN-LIKE PROTEIN"/>
    <property type="match status" value="1"/>
</dbReference>
<dbReference type="EMBL" id="BRXZ01008344">
    <property type="protein sequence ID" value="GMI24920.1"/>
    <property type="molecule type" value="Genomic_DNA"/>
</dbReference>
<feature type="region of interest" description="Disordered" evidence="2">
    <location>
        <begin position="253"/>
        <end position="297"/>
    </location>
</feature>
<protein>
    <recommendedName>
        <fullName evidence="3">Phosducin domain-containing protein</fullName>
    </recommendedName>
</protein>
<dbReference type="Gene3D" id="3.40.30.10">
    <property type="entry name" value="Glutaredoxin"/>
    <property type="match status" value="1"/>
</dbReference>
<proteinExistence type="inferred from homology"/>
<dbReference type="InterPro" id="IPR024253">
    <property type="entry name" value="Phosducin_thioredoxin-like_dom"/>
</dbReference>
<gene>
    <name evidence="4" type="ORF">TrRE_jg7189</name>
</gene>
<comment type="similarity">
    <text evidence="1">Belongs to the phosducin family.</text>
</comment>
<evidence type="ECO:0000313" key="4">
    <source>
        <dbReference type="EMBL" id="GMI24920.1"/>
    </source>
</evidence>
<feature type="compositionally biased region" description="Basic and acidic residues" evidence="2">
    <location>
        <begin position="254"/>
        <end position="273"/>
    </location>
</feature>
<dbReference type="PRINTS" id="PR00677">
    <property type="entry name" value="PHOSDUCIN"/>
</dbReference>
<dbReference type="Pfam" id="PF02114">
    <property type="entry name" value="Phosducin"/>
    <property type="match status" value="1"/>
</dbReference>
<reference evidence="4" key="1">
    <citation type="submission" date="2022-07" db="EMBL/GenBank/DDBJ databases">
        <title>Genome analysis of Parmales, a sister group of diatoms, reveals the evolutionary specialization of diatoms from phago-mixotrophs to photoautotrophs.</title>
        <authorList>
            <person name="Ban H."/>
            <person name="Sato S."/>
            <person name="Yoshikawa S."/>
            <person name="Kazumasa Y."/>
            <person name="Nakamura Y."/>
            <person name="Ichinomiya M."/>
            <person name="Saitoh K."/>
            <person name="Sato N."/>
            <person name="Blanc-Mathieu R."/>
            <person name="Endo H."/>
            <person name="Kuwata A."/>
            <person name="Ogata H."/>
        </authorList>
    </citation>
    <scope>NUCLEOTIDE SEQUENCE</scope>
</reference>
<evidence type="ECO:0000256" key="2">
    <source>
        <dbReference type="SAM" id="MobiDB-lite"/>
    </source>
</evidence>
<evidence type="ECO:0000256" key="1">
    <source>
        <dbReference type="ARBA" id="ARBA00009686"/>
    </source>
</evidence>
<keyword evidence="5" id="KW-1185">Reference proteome</keyword>
<feature type="non-terminal residue" evidence="4">
    <location>
        <position position="297"/>
    </location>
</feature>
<dbReference type="SUPFAM" id="SSF52833">
    <property type="entry name" value="Thioredoxin-like"/>
    <property type="match status" value="1"/>
</dbReference>